<feature type="domain" description="GH15-like" evidence="1">
    <location>
        <begin position="279"/>
        <end position="650"/>
    </location>
</feature>
<dbReference type="PANTHER" id="PTHR31616">
    <property type="entry name" value="TREHALASE"/>
    <property type="match status" value="1"/>
</dbReference>
<dbReference type="PANTHER" id="PTHR31616:SF13">
    <property type="entry name" value="GLUCAN 1,4-ALPHA-GLUCOSIDASE"/>
    <property type="match status" value="1"/>
</dbReference>
<evidence type="ECO:0000259" key="1">
    <source>
        <dbReference type="Pfam" id="PF00723"/>
    </source>
</evidence>
<protein>
    <submittedName>
        <fullName evidence="2">Glucoamylase</fullName>
    </submittedName>
</protein>
<dbReference type="EMBL" id="RKRE01000002">
    <property type="protein sequence ID" value="RPF46681.1"/>
    <property type="molecule type" value="Genomic_DNA"/>
</dbReference>
<dbReference type="AlphaFoldDB" id="A0A3N5BSD9"/>
<gene>
    <name evidence="2" type="ORF">EDD75_0933</name>
</gene>
<evidence type="ECO:0000313" key="3">
    <source>
        <dbReference type="Proteomes" id="UP000282654"/>
    </source>
</evidence>
<dbReference type="GO" id="GO:0004553">
    <property type="term" value="F:hydrolase activity, hydrolyzing O-glycosyl compounds"/>
    <property type="evidence" value="ECO:0007669"/>
    <property type="project" value="UniProtKB-ARBA"/>
</dbReference>
<name>A0A3N5BSD9_9THEO</name>
<dbReference type="GO" id="GO:0005975">
    <property type="term" value="P:carbohydrate metabolic process"/>
    <property type="evidence" value="ECO:0007669"/>
    <property type="project" value="InterPro"/>
</dbReference>
<dbReference type="InterPro" id="IPR011613">
    <property type="entry name" value="GH15-like"/>
</dbReference>
<dbReference type="SUPFAM" id="SSF48208">
    <property type="entry name" value="Six-hairpin glycosidases"/>
    <property type="match status" value="1"/>
</dbReference>
<comment type="caution">
    <text evidence="2">The sequence shown here is derived from an EMBL/GenBank/DDBJ whole genome shotgun (WGS) entry which is preliminary data.</text>
</comment>
<dbReference type="Pfam" id="PF00723">
    <property type="entry name" value="Glyco_hydro_15"/>
    <property type="match status" value="1"/>
</dbReference>
<dbReference type="RefSeq" id="WP_123928732.1">
    <property type="nucleotide sequence ID" value="NZ_RKRE01000002.1"/>
</dbReference>
<reference evidence="2 3" key="1">
    <citation type="submission" date="2018-11" db="EMBL/GenBank/DDBJ databases">
        <title>Genomic Encyclopedia of Type Strains, Phase IV (KMG-IV): sequencing the most valuable type-strain genomes for metagenomic binning, comparative biology and taxonomic classification.</title>
        <authorList>
            <person name="Goeker M."/>
        </authorList>
    </citation>
    <scope>NUCLEOTIDE SEQUENCE [LARGE SCALE GENOMIC DNA]</scope>
    <source>
        <strain evidence="2 3">DSM 102936</strain>
    </source>
</reference>
<dbReference type="InterPro" id="IPR008928">
    <property type="entry name" value="6-hairpin_glycosidase_sf"/>
</dbReference>
<proteinExistence type="predicted"/>
<dbReference type="Proteomes" id="UP000282654">
    <property type="component" value="Unassembled WGS sequence"/>
</dbReference>
<dbReference type="OrthoDB" id="3902805at2"/>
<dbReference type="Gene3D" id="1.50.10.10">
    <property type="match status" value="1"/>
</dbReference>
<evidence type="ECO:0000313" key="2">
    <source>
        <dbReference type="EMBL" id="RPF46681.1"/>
    </source>
</evidence>
<organism evidence="2 3">
    <name type="scientific">Thermodesulfitimonas autotrophica</name>
    <dbReference type="NCBI Taxonomy" id="1894989"/>
    <lineage>
        <taxon>Bacteria</taxon>
        <taxon>Bacillati</taxon>
        <taxon>Bacillota</taxon>
        <taxon>Clostridia</taxon>
        <taxon>Thermoanaerobacterales</taxon>
        <taxon>Thermoanaerobacteraceae</taxon>
        <taxon>Thermodesulfitimonas</taxon>
    </lineage>
</organism>
<dbReference type="InterPro" id="IPR012341">
    <property type="entry name" value="6hp_glycosidase-like_sf"/>
</dbReference>
<sequence length="681" mass="77966">MPRPLVIGNGKIMVTFDENLEMRDFFYPFVGQWNHLQGNRNRLGVWVDGRFSWTADSSWERLLGYQEDCLITQVEATHPELKVKLLINDAVHRRENIYLKKIVVQNMVNKEREVRVFLGQDFSVDETEVGDTVFYDAFERALCHYKRNRYFVINGYSSFGRFQQFATGIKGFGQAEGTWRDAEDGVLSGNAIAQGSVDSVIGFNLILPPLGEETIYYWICVGRNIQEARALNKFVFEQEPAELFLRTEAMHRAFLEACFTCSSNCALELKDSFGEIVKVYKRSLLILKTHFDARGAVIASPDSDIMATNRDHYCYLWPRDGAMAAYALIKAGYGKVARPFFSFCANALTDKGYLLHKYNPDGTAGSSWHPWLHEGVVQLPIQEDETALVLWALWEYYLQERDLEFVLAHYHNLVRPAANFLAGYVDEELQLPLESYDLWEERRGIFTFTTATVYAGLKAAGNFAQLLGQPKLAAKYFGRAAQIKEGVLSNLYDPQKKRFLRGLHFNRAKKAFEPDDTVDSSLAGVFLFNLLPVHDLRVAETMSQVEKVLWVKSDVGGVARYYGDYYFRRSEDLERIPGNPWFICTLWLAQYYIRTAVSIEDLSRARLLLEWCVRHTLPTGVMPEQVHPLTGEPLSVAPLSWSHAAFITAVTEYAARCRELEAAREELLFTLPEREREGVNF</sequence>
<keyword evidence="3" id="KW-1185">Reference proteome</keyword>
<accession>A0A3N5BSD9</accession>